<organism evidence="6 7">
    <name type="scientific">Petrolisthes manimaculis</name>
    <dbReference type="NCBI Taxonomy" id="1843537"/>
    <lineage>
        <taxon>Eukaryota</taxon>
        <taxon>Metazoa</taxon>
        <taxon>Ecdysozoa</taxon>
        <taxon>Arthropoda</taxon>
        <taxon>Crustacea</taxon>
        <taxon>Multicrustacea</taxon>
        <taxon>Malacostraca</taxon>
        <taxon>Eumalacostraca</taxon>
        <taxon>Eucarida</taxon>
        <taxon>Decapoda</taxon>
        <taxon>Pleocyemata</taxon>
        <taxon>Anomura</taxon>
        <taxon>Galatheoidea</taxon>
        <taxon>Porcellanidae</taxon>
        <taxon>Petrolisthes</taxon>
    </lineage>
</organism>
<feature type="binding site" evidence="4">
    <location>
        <position position="122"/>
    </location>
    <ligand>
        <name>Zn(2+)</name>
        <dbReference type="ChEBI" id="CHEBI:29105"/>
        <label>1</label>
    </ligand>
</feature>
<dbReference type="InterPro" id="IPR036971">
    <property type="entry name" value="PDEase_catalytic_dom_sf"/>
</dbReference>
<keyword evidence="2" id="KW-0378">Hydrolase</keyword>
<name>A0AAE1NQ91_9EUCA</name>
<dbReference type="Proteomes" id="UP001292094">
    <property type="component" value="Unassembled WGS sequence"/>
</dbReference>
<accession>A0AAE1NQ91</accession>
<dbReference type="CDD" id="cd00077">
    <property type="entry name" value="HDc"/>
    <property type="match status" value="1"/>
</dbReference>
<dbReference type="GO" id="GO:0007165">
    <property type="term" value="P:signal transduction"/>
    <property type="evidence" value="ECO:0007669"/>
    <property type="project" value="InterPro"/>
</dbReference>
<dbReference type="EMBL" id="JAWZYT010004334">
    <property type="protein sequence ID" value="KAK4294225.1"/>
    <property type="molecule type" value="Genomic_DNA"/>
</dbReference>
<dbReference type="PANTHER" id="PTHR11347">
    <property type="entry name" value="CYCLIC NUCLEOTIDE PHOSPHODIESTERASE"/>
    <property type="match status" value="1"/>
</dbReference>
<feature type="active site" description="Proton donor" evidence="3">
    <location>
        <position position="80"/>
    </location>
</feature>
<evidence type="ECO:0000256" key="1">
    <source>
        <dbReference type="ARBA" id="ARBA00022723"/>
    </source>
</evidence>
<feature type="non-terminal residue" evidence="6">
    <location>
        <position position="1"/>
    </location>
</feature>
<evidence type="ECO:0000256" key="3">
    <source>
        <dbReference type="PIRSR" id="PIRSR623088-1"/>
    </source>
</evidence>
<dbReference type="AlphaFoldDB" id="A0AAE1NQ91"/>
<evidence type="ECO:0000256" key="4">
    <source>
        <dbReference type="PIRSR" id="PIRSR623088-3"/>
    </source>
</evidence>
<dbReference type="GO" id="GO:0046872">
    <property type="term" value="F:metal ion binding"/>
    <property type="evidence" value="ECO:0007669"/>
    <property type="project" value="UniProtKB-KW"/>
</dbReference>
<feature type="binding site" evidence="4">
    <location>
        <position position="123"/>
    </location>
    <ligand>
        <name>Zn(2+)</name>
        <dbReference type="ChEBI" id="CHEBI:29105"/>
        <label>2</label>
    </ligand>
</feature>
<dbReference type="Pfam" id="PF00233">
    <property type="entry name" value="PDEase_I"/>
    <property type="match status" value="1"/>
</dbReference>
<dbReference type="Gene3D" id="1.10.1300.10">
    <property type="entry name" value="3'5'-cyclic nucleotide phosphodiesterase, catalytic domain"/>
    <property type="match status" value="1"/>
</dbReference>
<comment type="caution">
    <text evidence="6">The sequence shown here is derived from an EMBL/GenBank/DDBJ whole genome shotgun (WGS) entry which is preliminary data.</text>
</comment>
<feature type="domain" description="PDEase" evidence="5">
    <location>
        <begin position="2"/>
        <end position="161"/>
    </location>
</feature>
<dbReference type="PROSITE" id="PS51845">
    <property type="entry name" value="PDEASE_I_2"/>
    <property type="match status" value="1"/>
</dbReference>
<evidence type="ECO:0000313" key="7">
    <source>
        <dbReference type="Proteomes" id="UP001292094"/>
    </source>
</evidence>
<evidence type="ECO:0000256" key="2">
    <source>
        <dbReference type="ARBA" id="ARBA00022801"/>
    </source>
</evidence>
<feature type="binding site" evidence="4">
    <location>
        <position position="84"/>
    </location>
    <ligand>
        <name>Zn(2+)</name>
        <dbReference type="ChEBI" id="CHEBI:29105"/>
        <label>1</label>
    </ligand>
</feature>
<sequence length="161" mass="18328">VTKEEVERLVGAEVVPPSHFHKDFCSFKYLPRQLSESRTPLAVLSMTENLGMVTRFRLSRDSLARFTLMVRKGYRDPPYHNWLHAFSVTHFAYLLIHNLRLMERGALTHLEALALIVSSMCHDLDHRGTTNSFQVASITVLIRRVSDGTTPSGSGHVYPQH</sequence>
<protein>
    <recommendedName>
        <fullName evidence="5">PDEase domain-containing protein</fullName>
    </recommendedName>
</protein>
<dbReference type="InterPro" id="IPR023088">
    <property type="entry name" value="PDEase"/>
</dbReference>
<reference evidence="6" key="1">
    <citation type="submission" date="2023-11" db="EMBL/GenBank/DDBJ databases">
        <title>Genome assemblies of two species of porcelain crab, Petrolisthes cinctipes and Petrolisthes manimaculis (Anomura: Porcellanidae).</title>
        <authorList>
            <person name="Angst P."/>
        </authorList>
    </citation>
    <scope>NUCLEOTIDE SEQUENCE</scope>
    <source>
        <strain evidence="6">PB745_02</strain>
        <tissue evidence="6">Gill</tissue>
    </source>
</reference>
<dbReference type="InterPro" id="IPR003607">
    <property type="entry name" value="HD/PDEase_dom"/>
</dbReference>
<gene>
    <name evidence="6" type="ORF">Pmani_033127</name>
</gene>
<dbReference type="InterPro" id="IPR002073">
    <property type="entry name" value="PDEase_catalytic_dom"/>
</dbReference>
<keyword evidence="7" id="KW-1185">Reference proteome</keyword>
<dbReference type="SUPFAM" id="SSF109604">
    <property type="entry name" value="HD-domain/PDEase-like"/>
    <property type="match status" value="1"/>
</dbReference>
<feature type="binding site" evidence="4">
    <location>
        <position position="123"/>
    </location>
    <ligand>
        <name>Zn(2+)</name>
        <dbReference type="ChEBI" id="CHEBI:29105"/>
        <label>1</label>
    </ligand>
</feature>
<dbReference type="GO" id="GO:0004114">
    <property type="term" value="F:3',5'-cyclic-nucleotide phosphodiesterase activity"/>
    <property type="evidence" value="ECO:0007669"/>
    <property type="project" value="InterPro"/>
</dbReference>
<dbReference type="PROSITE" id="PS00126">
    <property type="entry name" value="PDEASE_I_1"/>
    <property type="match status" value="1"/>
</dbReference>
<dbReference type="InterPro" id="IPR023174">
    <property type="entry name" value="PDEase_CS"/>
</dbReference>
<evidence type="ECO:0000259" key="5">
    <source>
        <dbReference type="PROSITE" id="PS51845"/>
    </source>
</evidence>
<evidence type="ECO:0000313" key="6">
    <source>
        <dbReference type="EMBL" id="KAK4294225.1"/>
    </source>
</evidence>
<keyword evidence="1 4" id="KW-0479">Metal-binding</keyword>
<dbReference type="PRINTS" id="PR00387">
    <property type="entry name" value="PDIESTERASE1"/>
</dbReference>
<proteinExistence type="predicted"/>